<feature type="region of interest" description="Disordered" evidence="1">
    <location>
        <begin position="1"/>
        <end position="61"/>
    </location>
</feature>
<name>A0ABP0MBC1_9DINO</name>
<dbReference type="EMBL" id="CAXAMM010020857">
    <property type="protein sequence ID" value="CAK9048795.1"/>
    <property type="molecule type" value="Genomic_DNA"/>
</dbReference>
<evidence type="ECO:0000313" key="2">
    <source>
        <dbReference type="EMBL" id="CAK9048795.1"/>
    </source>
</evidence>
<reference evidence="2 3" key="1">
    <citation type="submission" date="2024-02" db="EMBL/GenBank/DDBJ databases">
        <authorList>
            <person name="Chen Y."/>
            <person name="Shah S."/>
            <person name="Dougan E. K."/>
            <person name="Thang M."/>
            <person name="Chan C."/>
        </authorList>
    </citation>
    <scope>NUCLEOTIDE SEQUENCE [LARGE SCALE GENOMIC DNA]</scope>
</reference>
<dbReference type="InterPro" id="IPR043136">
    <property type="entry name" value="B30.2/SPRY_sf"/>
</dbReference>
<organism evidence="2 3">
    <name type="scientific">Durusdinium trenchii</name>
    <dbReference type="NCBI Taxonomy" id="1381693"/>
    <lineage>
        <taxon>Eukaryota</taxon>
        <taxon>Sar</taxon>
        <taxon>Alveolata</taxon>
        <taxon>Dinophyceae</taxon>
        <taxon>Suessiales</taxon>
        <taxon>Symbiodiniaceae</taxon>
        <taxon>Durusdinium</taxon>
    </lineage>
</organism>
<feature type="compositionally biased region" description="Basic and acidic residues" evidence="1">
    <location>
        <begin position="1"/>
        <end position="48"/>
    </location>
</feature>
<dbReference type="PANTHER" id="PTHR12381:SF56">
    <property type="entry name" value="B30.2_SPRY DOMAIN-CONTAINING PROTEIN-RELATED"/>
    <property type="match status" value="1"/>
</dbReference>
<sequence>EVEPKKKVEPKAKPKAEPKEAPKPEAEKKRKAEEPAPEEPAAKEVKADEFEEEQDDQPDKKAKIKAEVTFLGSELTLNAVPCMGNKVLMALNEGGMQYLIAGARANVGLKGGRHMFEVKITELYHPTEAVNCRLKSMRGLVRIGFSTAGSSLILGESEGSVYFDTEGLFSAGKTKSPGKCSRFGKDQGIAIVLNLDDKSPHANTVRLPRAVSVSV</sequence>
<accession>A0ABP0MBC1</accession>
<dbReference type="SUPFAM" id="SSF49899">
    <property type="entry name" value="Concanavalin A-like lectins/glucanases"/>
    <property type="match status" value="1"/>
</dbReference>
<comment type="caution">
    <text evidence="2">The sequence shown here is derived from an EMBL/GenBank/DDBJ whole genome shotgun (WGS) entry which is preliminary data.</text>
</comment>
<feature type="non-terminal residue" evidence="2">
    <location>
        <position position="1"/>
    </location>
</feature>
<evidence type="ECO:0000313" key="3">
    <source>
        <dbReference type="Proteomes" id="UP001642464"/>
    </source>
</evidence>
<gene>
    <name evidence="2" type="ORF">SCF082_LOCUS27133</name>
</gene>
<evidence type="ECO:0000256" key="1">
    <source>
        <dbReference type="SAM" id="MobiDB-lite"/>
    </source>
</evidence>
<keyword evidence="3" id="KW-1185">Reference proteome</keyword>
<protein>
    <recommendedName>
        <fullName evidence="4">Altered inheritance of mitochondria protein 24, mitochondrial</fullName>
    </recommendedName>
</protein>
<proteinExistence type="predicted"/>
<evidence type="ECO:0008006" key="4">
    <source>
        <dbReference type="Google" id="ProtNLM"/>
    </source>
</evidence>
<dbReference type="PANTHER" id="PTHR12381">
    <property type="entry name" value="HETEROGENEOUS NUCLEAR RIBONUCLEOPROTEIN U FAMILY MEMBER"/>
    <property type="match status" value="1"/>
</dbReference>
<dbReference type="Proteomes" id="UP001642464">
    <property type="component" value="Unassembled WGS sequence"/>
</dbReference>
<dbReference type="Gene3D" id="2.60.120.920">
    <property type="match status" value="1"/>
</dbReference>
<dbReference type="InterPro" id="IPR013320">
    <property type="entry name" value="ConA-like_dom_sf"/>
</dbReference>